<protein>
    <submittedName>
        <fullName evidence="1">Uncharacterized protein</fullName>
    </submittedName>
</protein>
<gene>
    <name evidence="1" type="ORF">JF886_00985</name>
</gene>
<evidence type="ECO:0000313" key="1">
    <source>
        <dbReference type="EMBL" id="MBJ7593429.1"/>
    </source>
</evidence>
<proteinExistence type="predicted"/>
<organism evidence="1 2">
    <name type="scientific">Candidatus Aeolococcus gillhamiae</name>
    <dbReference type="NCBI Taxonomy" id="3127015"/>
    <lineage>
        <taxon>Bacteria</taxon>
        <taxon>Bacillati</taxon>
        <taxon>Candidatus Dormiibacterota</taxon>
        <taxon>Candidatus Dormibacteria</taxon>
        <taxon>Candidatus Aeolococcales</taxon>
        <taxon>Candidatus Aeolococcaceae</taxon>
        <taxon>Candidatus Aeolococcus</taxon>
    </lineage>
</organism>
<dbReference type="AlphaFoldDB" id="A0A934JUM3"/>
<dbReference type="EMBL" id="JAEKNS010000015">
    <property type="protein sequence ID" value="MBJ7593429.1"/>
    <property type="molecule type" value="Genomic_DNA"/>
</dbReference>
<dbReference type="Proteomes" id="UP000606991">
    <property type="component" value="Unassembled WGS sequence"/>
</dbReference>
<name>A0A934JUM3_9BACT</name>
<reference evidence="1 2" key="1">
    <citation type="submission" date="2020-10" db="EMBL/GenBank/DDBJ databases">
        <title>Ca. Dormibacterota MAGs.</title>
        <authorList>
            <person name="Montgomery K."/>
        </authorList>
    </citation>
    <scope>NUCLEOTIDE SEQUENCE [LARGE SCALE GENOMIC DNA]</scope>
    <source>
        <strain evidence="1">SC8812_S17_18</strain>
    </source>
</reference>
<sequence length="66" mass="7667">MHESANPSHRLRVEHDQYTLLIHLSDEDGKRWMTIAVDRATRQWAVAQDTRQADTAQAAYDNLYAQ</sequence>
<accession>A0A934JUM3</accession>
<comment type="caution">
    <text evidence="1">The sequence shown here is derived from an EMBL/GenBank/DDBJ whole genome shotgun (WGS) entry which is preliminary data.</text>
</comment>
<evidence type="ECO:0000313" key="2">
    <source>
        <dbReference type="Proteomes" id="UP000606991"/>
    </source>
</evidence>